<name>A0A1C4BLG3_9GAMM</name>
<evidence type="ECO:0000313" key="2">
    <source>
        <dbReference type="Proteomes" id="UP000199698"/>
    </source>
</evidence>
<protein>
    <submittedName>
        <fullName evidence="1">Uncharacterized protein</fullName>
    </submittedName>
</protein>
<dbReference type="RefSeq" id="WP_167349200.1">
    <property type="nucleotide sequence ID" value="NZ_FMBA01000022.1"/>
</dbReference>
<keyword evidence="2" id="KW-1185">Reference proteome</keyword>
<organism evidence="1 2">
    <name type="scientific">Gilliamella intestini</name>
    <dbReference type="NCBI Taxonomy" id="1798183"/>
    <lineage>
        <taxon>Bacteria</taxon>
        <taxon>Pseudomonadati</taxon>
        <taxon>Pseudomonadota</taxon>
        <taxon>Gammaproteobacteria</taxon>
        <taxon>Orbales</taxon>
        <taxon>Orbaceae</taxon>
        <taxon>Gilliamella</taxon>
    </lineage>
</organism>
<accession>A0A1C4BLG3</accession>
<evidence type="ECO:0000313" key="1">
    <source>
        <dbReference type="EMBL" id="SCC07578.1"/>
    </source>
</evidence>
<dbReference type="EMBL" id="FMBA01000022">
    <property type="protein sequence ID" value="SCC07578.1"/>
    <property type="molecule type" value="Genomic_DNA"/>
</dbReference>
<dbReference type="STRING" id="1798183.GA0061080_102215"/>
<gene>
    <name evidence="1" type="ORF">GA0061080_102215</name>
</gene>
<reference evidence="2" key="1">
    <citation type="submission" date="2016-08" db="EMBL/GenBank/DDBJ databases">
        <authorList>
            <person name="Varghese N."/>
            <person name="Submissions Spin"/>
        </authorList>
    </citation>
    <scope>NUCLEOTIDE SEQUENCE [LARGE SCALE GENOMIC DNA]</scope>
    <source>
        <strain evidence="2">R-53144</strain>
    </source>
</reference>
<sequence>MQTQDFYILHQFILSQTANFIIHCKEYGLSEFEADRIINELEELANG</sequence>
<dbReference type="AlphaFoldDB" id="A0A1C4BLG3"/>
<dbReference type="Proteomes" id="UP000199698">
    <property type="component" value="Unassembled WGS sequence"/>
</dbReference>
<proteinExistence type="predicted"/>